<gene>
    <name evidence="2" type="ORF">KGM_203901</name>
</gene>
<dbReference type="AlphaFoldDB" id="A0A212F9T2"/>
<proteinExistence type="predicted"/>
<organism evidence="2 3">
    <name type="scientific">Danaus plexippus plexippus</name>
    <dbReference type="NCBI Taxonomy" id="278856"/>
    <lineage>
        <taxon>Eukaryota</taxon>
        <taxon>Metazoa</taxon>
        <taxon>Ecdysozoa</taxon>
        <taxon>Arthropoda</taxon>
        <taxon>Hexapoda</taxon>
        <taxon>Insecta</taxon>
        <taxon>Pterygota</taxon>
        <taxon>Neoptera</taxon>
        <taxon>Endopterygota</taxon>
        <taxon>Lepidoptera</taxon>
        <taxon>Glossata</taxon>
        <taxon>Ditrysia</taxon>
        <taxon>Papilionoidea</taxon>
        <taxon>Nymphalidae</taxon>
        <taxon>Danainae</taxon>
        <taxon>Danaini</taxon>
        <taxon>Danaina</taxon>
        <taxon>Danaus</taxon>
        <taxon>Danaus</taxon>
    </lineage>
</organism>
<reference evidence="2 3" key="1">
    <citation type="journal article" date="2011" name="Cell">
        <title>The monarch butterfly genome yields insights into long-distance migration.</title>
        <authorList>
            <person name="Zhan S."/>
            <person name="Merlin C."/>
            <person name="Boore J.L."/>
            <person name="Reppert S.M."/>
        </authorList>
    </citation>
    <scope>NUCLEOTIDE SEQUENCE [LARGE SCALE GENOMIC DNA]</scope>
    <source>
        <strain evidence="2">F-2</strain>
    </source>
</reference>
<feature type="domain" description="cGMP-dependent protein kinase interacting" evidence="1">
    <location>
        <begin position="13"/>
        <end position="41"/>
    </location>
</feature>
<dbReference type="Pfam" id="PF15898">
    <property type="entry name" value="PRKG1_interact"/>
    <property type="match status" value="1"/>
</dbReference>
<dbReference type="InterPro" id="IPR031775">
    <property type="entry name" value="PRKG1_interact"/>
</dbReference>
<sequence>MLPTEVGVTFNVEYHQALQAENQRLKDENGALIRVISKLSK</sequence>
<dbReference type="KEGG" id="dpl:KGM_203901"/>
<evidence type="ECO:0000313" key="2">
    <source>
        <dbReference type="EMBL" id="OWR50490.1"/>
    </source>
</evidence>
<dbReference type="Proteomes" id="UP000007151">
    <property type="component" value="Unassembled WGS sequence"/>
</dbReference>
<name>A0A212F9T2_DANPL</name>
<dbReference type="EMBL" id="AGBW02009564">
    <property type="protein sequence ID" value="OWR50490.1"/>
    <property type="molecule type" value="Genomic_DNA"/>
</dbReference>
<evidence type="ECO:0000259" key="1">
    <source>
        <dbReference type="Pfam" id="PF15898"/>
    </source>
</evidence>
<protein>
    <recommendedName>
        <fullName evidence="1">cGMP-dependent protein kinase interacting domain-containing protein</fullName>
    </recommendedName>
</protein>
<dbReference type="InParanoid" id="A0A212F9T2"/>
<evidence type="ECO:0000313" key="3">
    <source>
        <dbReference type="Proteomes" id="UP000007151"/>
    </source>
</evidence>
<dbReference type="GO" id="GO:0019901">
    <property type="term" value="F:protein kinase binding"/>
    <property type="evidence" value="ECO:0007669"/>
    <property type="project" value="InterPro"/>
</dbReference>
<accession>A0A212F9T2</accession>
<keyword evidence="3" id="KW-1185">Reference proteome</keyword>
<comment type="caution">
    <text evidence="2">The sequence shown here is derived from an EMBL/GenBank/DDBJ whole genome shotgun (WGS) entry which is preliminary data.</text>
</comment>